<protein>
    <submittedName>
        <fullName evidence="1">Uncharacterized protein</fullName>
    </submittedName>
</protein>
<organism evidence="1 2">
    <name type="scientific">Hyalomma asiaticum</name>
    <name type="common">Tick</name>
    <dbReference type="NCBI Taxonomy" id="266040"/>
    <lineage>
        <taxon>Eukaryota</taxon>
        <taxon>Metazoa</taxon>
        <taxon>Ecdysozoa</taxon>
        <taxon>Arthropoda</taxon>
        <taxon>Chelicerata</taxon>
        <taxon>Arachnida</taxon>
        <taxon>Acari</taxon>
        <taxon>Parasitiformes</taxon>
        <taxon>Ixodida</taxon>
        <taxon>Ixodoidea</taxon>
        <taxon>Ixodidae</taxon>
        <taxon>Hyalomminae</taxon>
        <taxon>Hyalomma</taxon>
    </lineage>
</organism>
<accession>A0ACB7SUE6</accession>
<keyword evidence="2" id="KW-1185">Reference proteome</keyword>
<dbReference type="EMBL" id="CM023482">
    <property type="protein sequence ID" value="KAH6938320.1"/>
    <property type="molecule type" value="Genomic_DNA"/>
</dbReference>
<name>A0ACB7SUE6_HYAAI</name>
<evidence type="ECO:0000313" key="2">
    <source>
        <dbReference type="Proteomes" id="UP000821845"/>
    </source>
</evidence>
<dbReference type="Proteomes" id="UP000821845">
    <property type="component" value="Chromosome 2"/>
</dbReference>
<proteinExistence type="predicted"/>
<comment type="caution">
    <text evidence="1">The sequence shown here is derived from an EMBL/GenBank/DDBJ whole genome shotgun (WGS) entry which is preliminary data.</text>
</comment>
<reference evidence="1" key="1">
    <citation type="submission" date="2020-05" db="EMBL/GenBank/DDBJ databases">
        <title>Large-scale comparative analyses of tick genomes elucidate their genetic diversity and vector capacities.</title>
        <authorList>
            <person name="Jia N."/>
            <person name="Wang J."/>
            <person name="Shi W."/>
            <person name="Du L."/>
            <person name="Sun Y."/>
            <person name="Zhan W."/>
            <person name="Jiang J."/>
            <person name="Wang Q."/>
            <person name="Zhang B."/>
            <person name="Ji P."/>
            <person name="Sakyi L.B."/>
            <person name="Cui X."/>
            <person name="Yuan T."/>
            <person name="Jiang B."/>
            <person name="Yang W."/>
            <person name="Lam T.T.-Y."/>
            <person name="Chang Q."/>
            <person name="Ding S."/>
            <person name="Wang X."/>
            <person name="Zhu J."/>
            <person name="Ruan X."/>
            <person name="Zhao L."/>
            <person name="Wei J."/>
            <person name="Que T."/>
            <person name="Du C."/>
            <person name="Cheng J."/>
            <person name="Dai P."/>
            <person name="Han X."/>
            <person name="Huang E."/>
            <person name="Gao Y."/>
            <person name="Liu J."/>
            <person name="Shao H."/>
            <person name="Ye R."/>
            <person name="Li L."/>
            <person name="Wei W."/>
            <person name="Wang X."/>
            <person name="Wang C."/>
            <person name="Yang T."/>
            <person name="Huo Q."/>
            <person name="Li W."/>
            <person name="Guo W."/>
            <person name="Chen H."/>
            <person name="Zhou L."/>
            <person name="Ni X."/>
            <person name="Tian J."/>
            <person name="Zhou Y."/>
            <person name="Sheng Y."/>
            <person name="Liu T."/>
            <person name="Pan Y."/>
            <person name="Xia L."/>
            <person name="Li J."/>
            <person name="Zhao F."/>
            <person name="Cao W."/>
        </authorList>
    </citation>
    <scope>NUCLEOTIDE SEQUENCE</scope>
    <source>
        <strain evidence="1">Hyas-2018</strain>
    </source>
</reference>
<gene>
    <name evidence="1" type="ORF">HPB50_008589</name>
</gene>
<evidence type="ECO:0000313" key="1">
    <source>
        <dbReference type="EMBL" id="KAH6938320.1"/>
    </source>
</evidence>
<sequence>MEFKHPSSLTALSAIREIQECSTQVTEPTDEQTSRYREILDSILTSLLNDTEKDAEKARPVLERLLECVQHCAQALPVLFLPQKSNEAGSTEQSALRFSESLIGRLLVLLSIPGLGVLSGHCCRVIESLLTLYKRHNMRLLHQFLDNLLEVFVDVYQFCVQNSGTLVAMCHFSVTVSFADQQNVRRLKSEQGSIHICLSDGGCALLLSLMKLLVFLADDMVAFGSNRRLKRDRLVRSLCGLLTADNTELVEASLEVLNAFLKEYYPVTENTETEVLLNVTWLIHCVSAGNISLTSCGTDCLVELLKTVANIQVSPGALEEILLELSKVSSKTYVGVLAMEVGKALAKIERDEEHVRHSVITKSLRDSFVGIKLDRLLYIQDTGIESLKKVAVCLEALQITVLQLLQPSVLSKSQKDAKATAADKATMRVQLNVSSERMVLALLKDCLDRRLDDESLCEVFHILVLLLRCQEDQSLIASTSDNKYMSDCVLKLCTSSHSSIRDAMVSHLPNVLCHLQMDDALIESLLDLLEDADYVVRMKFGNRPLKVLISRGNSSIRGTIISRLKQALNNAWQSENARLQDTLLTAVGCVGQDTNDEDSQAFALLCLLEHLLCRTAGVADIAQEQSMLRFLLPPLVLQAEPMCSRLLKGFAKELKSVRRDLLMTNFKHIFPYLVCHASGDQLATALSFVEAEFLQPRLLGFLTFFDLQLVNRNVPDDKKKEALRSLECILRLIGQQHVTAFRMKLMATLKLALRLSHGDFPSINSCVWSTFIHNLEPLSTGPLLSQITATLLPLLKLDPEGAKSIFNFLFVDNREQHLSFFHDLHFISEVPELEHIQHTVSTPDSQGENNLSNILGHCLHGIAHENLDVRVLALGKLKKVLSANQSKLAEHLLTRESVDPLVSKLIVQLLSGCREADSKVHVLLAECFGELGAIDPGRLELKLLRTEKAVAVHSGVDDKSFAVDLLQRLCRSYLAAEDSRVQVKEDKALKVFRACSLVFKNDSNLALFLLPRVLVCVLADTDAAGREQKVYVALDEPDGVAGVAAVRNSQPSLEEQIIEHQAMGKLADALTCYDRALQLPTSQASHHQGLLSCLLCLDQPSTALTHASGLLAERSDWLPDIIEYQAEAAWRLCSWDLLEKFLQTQDEKSFLDSLAQARSHQTSPLAAAAMEQEAYQRGYRYVSRLHVLTEMEQGFRVLLDMESCSTREEKQTRLISLLEVWKAREDLVQRSPLLLEPLWNVRRALLSITKKKHHDLEDNLQIELAKCWLQSAKLARKDTMVHVVRHYGESLRYGCQHIYHSMPRMLSIWFDLGSQVAEMRRARRAPAGLEKLEGYLKTMTDREIIARLLTTYAPQAVWMMIAVSKSSYPTRVQRCQEIFHLARQQTPSLAKFLNDTLALCEKLLELCNRPVVETNVLQISQHVKGFHEMLKEPSFSRILLPLQSATSVSLPTSGASRDHKPFPQTPIHLVSINDRVDVLSSLQKPKKICVRGSDGKTYAMMLKPKDDLRKDCRLMEFNNLMNRYLKQSAEGLRRRLHIRTYNVVPLNEECGLIEWIPDLQGFRLILNRIYREKGLLVSSKEIKDMMPDLATSVEYTARQSYAQTLAVMSIVGFILGLGDRHGENILFDASCGDAVHVDFNCLFNKA</sequence>